<feature type="repeat" description="ANK" evidence="2">
    <location>
        <begin position="852"/>
        <end position="884"/>
    </location>
</feature>
<dbReference type="GO" id="GO:0005634">
    <property type="term" value="C:nucleus"/>
    <property type="evidence" value="ECO:0007669"/>
    <property type="project" value="TreeGrafter"/>
</dbReference>
<dbReference type="InterPro" id="IPR013783">
    <property type="entry name" value="Ig-like_fold"/>
</dbReference>
<dbReference type="Pfam" id="PF12796">
    <property type="entry name" value="Ank_2"/>
    <property type="match status" value="1"/>
</dbReference>
<feature type="region of interest" description="Disordered" evidence="3">
    <location>
        <begin position="1120"/>
        <end position="1161"/>
    </location>
</feature>
<feature type="region of interest" description="Disordered" evidence="3">
    <location>
        <begin position="305"/>
        <end position="347"/>
    </location>
</feature>
<dbReference type="AlphaFoldDB" id="A0AAV4ZZ22"/>
<keyword evidence="7" id="KW-1185">Reference proteome</keyword>
<feature type="region of interest" description="Disordered" evidence="3">
    <location>
        <begin position="251"/>
        <end position="270"/>
    </location>
</feature>
<dbReference type="PANTHER" id="PTHR23335:SF1">
    <property type="entry name" value="CALMODULIN-BINDING TRANSCRIPTION ACTIVATOR, ISOFORM F"/>
    <property type="match status" value="1"/>
</dbReference>
<name>A0AAV4ZZ22_9AGAM</name>
<dbReference type="Gene3D" id="2.60.40.10">
    <property type="entry name" value="Immunoglobulins"/>
    <property type="match status" value="1"/>
</dbReference>
<feature type="repeat" description="ANK" evidence="2">
    <location>
        <begin position="819"/>
        <end position="851"/>
    </location>
</feature>
<dbReference type="Pfam" id="PF01833">
    <property type="entry name" value="TIG"/>
    <property type="match status" value="1"/>
</dbReference>
<feature type="compositionally biased region" description="Acidic residues" evidence="3">
    <location>
        <begin position="921"/>
        <end position="936"/>
    </location>
</feature>
<dbReference type="Proteomes" id="UP001050691">
    <property type="component" value="Unassembled WGS sequence"/>
</dbReference>
<dbReference type="InterPro" id="IPR014756">
    <property type="entry name" value="Ig_E-set"/>
</dbReference>
<feature type="compositionally biased region" description="Basic and acidic residues" evidence="3">
    <location>
        <begin position="1134"/>
        <end position="1146"/>
    </location>
</feature>
<dbReference type="InterPro" id="IPR057962">
    <property type="entry name" value="SPT23_MGA2_DBD"/>
</dbReference>
<dbReference type="SMART" id="SM00248">
    <property type="entry name" value="ANK"/>
    <property type="match status" value="2"/>
</dbReference>
<feature type="domain" description="IPT/TIG" evidence="5">
    <location>
        <begin position="626"/>
        <end position="714"/>
    </location>
</feature>
<keyword evidence="4" id="KW-1133">Transmembrane helix</keyword>
<evidence type="ECO:0000256" key="2">
    <source>
        <dbReference type="PROSITE-ProRule" id="PRU00023"/>
    </source>
</evidence>
<dbReference type="CDD" id="cd00102">
    <property type="entry name" value="IPT"/>
    <property type="match status" value="1"/>
</dbReference>
<keyword evidence="4" id="KW-0812">Transmembrane</keyword>
<dbReference type="Pfam" id="PF25603">
    <property type="entry name" value="SPT23_MGA2_DBD"/>
    <property type="match status" value="1"/>
</dbReference>
<dbReference type="InterPro" id="IPR036770">
    <property type="entry name" value="Ankyrin_rpt-contain_sf"/>
</dbReference>
<evidence type="ECO:0000256" key="4">
    <source>
        <dbReference type="SAM" id="Phobius"/>
    </source>
</evidence>
<sequence>MDDIISTPEGSSATHLKSDMLKLEELLDDASFEQPISVSPSLIYPLQPGKFHGSSLRTGHEEKISDCNYSSTIPVVVEDEDQATSSLVKDSGLSNELQNTIDNKKSHSSLISARTRSQTPDLASTMSAIAAGLFSHSSVPVLSSNVVYPPKETCTDIPPSGTKSRVETQIKLSFELTTPLSISSTYSSTYVTISSSDQTTSSTCNSKSGSPASYFKTLPLSCETDQPPPPPTHDRVGSYKYLRLPVGTVTKRRSANPATAKKEAKVSDPNPEELLQMTAEVVCSSPPHMTVQSCESCQAREAKRTARKLASRVRPPPAAHKSKPVEGTTKRGGKKKGEEQFDPMEEDYEEPNVDDSILQFNCGETLNFSTGSVILPMRITCYCRHHKEKIGFNIVFTLTDHLGRVVGRGTTPPILITDDHKAANTVGKNLPMQHLLQSPGNNASPSPLPLNSSLPPEDQVLATSKEKSQPTSPKRRDPDTTKKRRPKPYDGRPVRKAGTLPNMEGRQGVVLALHPAHAKKQADGALLQGSLPGTRSPTPSEPTFIPISQSMNGARHEGGSSPPHPGTPSHDLSPRVMPLSATSTPALSQGQSGSSDSPLLSSFSPEYQPYFDAKLMYPSFAYAMEPPRIHRLIPSSGPTTGGIEVTVLGSNFHASLPLECVFGGVVASSTHRWSDNTLVCLLPPRATPGTVSVEIQGIPAELKQDGTPSLFHYVDESDRQLMELALQVVGLKMTGKIEEARNVAMRIVGNSGPPSSMGEITPMESSSEPFTSHSALRYLTGVDLETLIIKLLTLLDVPLSDEINAFQSSPTTLDHKNATGQTLLHLAVFLALPSLVSCLIGRGVDVNTRNNNGMTPLHFAALAGWKEGVEVLLIEGADPAIVDRMGLTPADRARGNSHGEIEHILKVSRFVTSLDDIESGIDGDDEAWPSEDEGEHDEERSQSSGRLYSMRSRTTSSTHLHGQLQDNSSESDVSHQSPRKDESPTDSIVDKSSKPDMKRDRSFVKRLQRTLPQNILPNVQIPGFSHIQLPDMPWGGLPQIPVFPIFVPLIPNLPWLNVPRAGASSGEKKDNLEEESGEKHQQHSLALLWAAYDSIANNSAWKHQWEKWSAYITAMQTANSNNSAENDLPPYSPRRPENEIVKKPEDNVDPTPSSSSQKEVDAPIQQTLNLAETKPVPTSSLLSIAKGARRLGYRSWKVSDSEVVAYYYKPKRQSNRQDRMLVLFWIPILIFGMAYALYTTLPVVAKTLTQGTRLISHKFLKP</sequence>
<keyword evidence="1 2" id="KW-0040">ANK repeat</keyword>
<comment type="caution">
    <text evidence="6">The sequence shown here is derived from an EMBL/GenBank/DDBJ whole genome shotgun (WGS) entry which is preliminary data.</text>
</comment>
<feature type="compositionally biased region" description="Polar residues" evidence="3">
    <location>
        <begin position="942"/>
        <end position="976"/>
    </location>
</feature>
<dbReference type="PROSITE" id="PS50297">
    <property type="entry name" value="ANK_REP_REGION"/>
    <property type="match status" value="2"/>
</dbReference>
<feature type="region of interest" description="Disordered" evidence="3">
    <location>
        <begin position="521"/>
        <end position="599"/>
    </location>
</feature>
<evidence type="ECO:0000259" key="5">
    <source>
        <dbReference type="SMART" id="SM00429"/>
    </source>
</evidence>
<dbReference type="GO" id="GO:0003690">
    <property type="term" value="F:double-stranded DNA binding"/>
    <property type="evidence" value="ECO:0007669"/>
    <property type="project" value="TreeGrafter"/>
</dbReference>
<evidence type="ECO:0000256" key="1">
    <source>
        <dbReference type="ARBA" id="ARBA00023043"/>
    </source>
</evidence>
<feature type="compositionally biased region" description="Low complexity" evidence="3">
    <location>
        <begin position="438"/>
        <end position="456"/>
    </location>
</feature>
<dbReference type="PANTHER" id="PTHR23335">
    <property type="entry name" value="CALMODULIN-BINDING TRANSCRIPTION ACTIVATOR CAMTA"/>
    <property type="match status" value="1"/>
</dbReference>
<protein>
    <recommendedName>
        <fullName evidence="5">IPT/TIG domain-containing protein</fullName>
    </recommendedName>
</protein>
<reference evidence="6" key="1">
    <citation type="submission" date="2021-10" db="EMBL/GenBank/DDBJ databases">
        <title>De novo Genome Assembly of Clathrus columnatus (Basidiomycota, Fungi) Using Illumina and Nanopore Sequence Data.</title>
        <authorList>
            <person name="Ogiso-Tanaka E."/>
            <person name="Itagaki H."/>
            <person name="Hosoya T."/>
            <person name="Hosaka K."/>
        </authorList>
    </citation>
    <scope>NUCLEOTIDE SEQUENCE</scope>
    <source>
        <strain evidence="6">MO-923</strain>
    </source>
</reference>
<dbReference type="GO" id="GO:0003712">
    <property type="term" value="F:transcription coregulator activity"/>
    <property type="evidence" value="ECO:0007669"/>
    <property type="project" value="TreeGrafter"/>
</dbReference>
<feature type="region of interest" description="Disordered" evidence="3">
    <location>
        <begin position="432"/>
        <end position="502"/>
    </location>
</feature>
<dbReference type="EMBL" id="BPWL01000001">
    <property type="protein sequence ID" value="GJJ06244.1"/>
    <property type="molecule type" value="Genomic_DNA"/>
</dbReference>
<gene>
    <name evidence="6" type="ORF">Clacol_000435</name>
</gene>
<accession>A0AAV4ZZ22</accession>
<feature type="transmembrane region" description="Helical" evidence="4">
    <location>
        <begin position="1220"/>
        <end position="1238"/>
    </location>
</feature>
<feature type="compositionally biased region" description="Low complexity" evidence="3">
    <location>
        <begin position="588"/>
        <end position="599"/>
    </location>
</feature>
<dbReference type="Gene3D" id="1.25.40.20">
    <property type="entry name" value="Ankyrin repeat-containing domain"/>
    <property type="match status" value="2"/>
</dbReference>
<organism evidence="6 7">
    <name type="scientific">Clathrus columnatus</name>
    <dbReference type="NCBI Taxonomy" id="1419009"/>
    <lineage>
        <taxon>Eukaryota</taxon>
        <taxon>Fungi</taxon>
        <taxon>Dikarya</taxon>
        <taxon>Basidiomycota</taxon>
        <taxon>Agaricomycotina</taxon>
        <taxon>Agaricomycetes</taxon>
        <taxon>Phallomycetidae</taxon>
        <taxon>Phallales</taxon>
        <taxon>Clathraceae</taxon>
        <taxon>Clathrus</taxon>
    </lineage>
</organism>
<dbReference type="InterPro" id="IPR002909">
    <property type="entry name" value="IPT_dom"/>
</dbReference>
<evidence type="ECO:0000256" key="3">
    <source>
        <dbReference type="SAM" id="MobiDB-lite"/>
    </source>
</evidence>
<evidence type="ECO:0000313" key="6">
    <source>
        <dbReference type="EMBL" id="GJJ06244.1"/>
    </source>
</evidence>
<dbReference type="PROSITE" id="PS50088">
    <property type="entry name" value="ANK_REPEAT"/>
    <property type="match status" value="2"/>
</dbReference>
<proteinExistence type="predicted"/>
<dbReference type="SUPFAM" id="SSF48403">
    <property type="entry name" value="Ankyrin repeat"/>
    <property type="match status" value="1"/>
</dbReference>
<dbReference type="SUPFAM" id="SSF81296">
    <property type="entry name" value="E set domains"/>
    <property type="match status" value="1"/>
</dbReference>
<feature type="region of interest" description="Disordered" evidence="3">
    <location>
        <begin position="921"/>
        <end position="1001"/>
    </location>
</feature>
<keyword evidence="4" id="KW-0472">Membrane</keyword>
<dbReference type="InterPro" id="IPR002110">
    <property type="entry name" value="Ankyrin_rpt"/>
</dbReference>
<evidence type="ECO:0000313" key="7">
    <source>
        <dbReference type="Proteomes" id="UP001050691"/>
    </source>
</evidence>
<dbReference type="GO" id="GO:0006357">
    <property type="term" value="P:regulation of transcription by RNA polymerase II"/>
    <property type="evidence" value="ECO:0007669"/>
    <property type="project" value="TreeGrafter"/>
</dbReference>
<feature type="compositionally biased region" description="Basic and acidic residues" evidence="3">
    <location>
        <begin position="978"/>
        <end position="1001"/>
    </location>
</feature>
<dbReference type="SMART" id="SM00429">
    <property type="entry name" value="IPT"/>
    <property type="match status" value="1"/>
</dbReference>
<feature type="compositionally biased region" description="Basic and acidic residues" evidence="3">
    <location>
        <begin position="464"/>
        <end position="493"/>
    </location>
</feature>